<feature type="compositionally biased region" description="Pro residues" evidence="1">
    <location>
        <begin position="149"/>
        <end position="158"/>
    </location>
</feature>
<feature type="region of interest" description="Disordered" evidence="1">
    <location>
        <begin position="225"/>
        <end position="255"/>
    </location>
</feature>
<dbReference type="EMBL" id="LN891087">
    <property type="protein sequence ID" value="CUS09333.1"/>
    <property type="molecule type" value="Genomic_DNA"/>
</dbReference>
<sequence>MPSAGRSLPTTRPKSWRLQRPHDKGNIAKGDQEKYQHKLLKAVQNFVIGGNQPNLDIIAISFEHKCFSEARNRAEYISAINAKLREWNYDDISDDDTAPSSSPQPSVKKQKTISPSPPLPTASASTITSNATTTTTSTNTALSSSPSQPSSPPLPLPSHPMETIKTMTTHLPTPPQGKIPGGGGGGGGGDFVHLFDPKVLDKIDLNDPARRAEWVGAVWEYFNGGGRWGSGRRDGEREDGDESMVDGWDRDGGWV</sequence>
<feature type="region of interest" description="Disordered" evidence="1">
    <location>
        <begin position="1"/>
        <end position="28"/>
    </location>
</feature>
<evidence type="ECO:0000256" key="1">
    <source>
        <dbReference type="SAM" id="MobiDB-lite"/>
    </source>
</evidence>
<feature type="compositionally biased region" description="Low complexity" evidence="1">
    <location>
        <begin position="121"/>
        <end position="148"/>
    </location>
</feature>
<name>A0A292PS85_9PEZI</name>
<dbReference type="Proteomes" id="UP001412239">
    <property type="component" value="Unassembled WGS sequence"/>
</dbReference>
<dbReference type="AlphaFoldDB" id="A0A292PS85"/>
<evidence type="ECO:0000313" key="2">
    <source>
        <dbReference type="EMBL" id="CUS09333.1"/>
    </source>
</evidence>
<feature type="region of interest" description="Disordered" evidence="1">
    <location>
        <begin position="93"/>
        <end position="161"/>
    </location>
</feature>
<gene>
    <name evidence="2" type="ORF">GSTUAT00006608001</name>
</gene>
<feature type="non-terminal residue" evidence="2">
    <location>
        <position position="255"/>
    </location>
</feature>
<organism evidence="2 3">
    <name type="scientific">Tuber aestivum</name>
    <name type="common">summer truffle</name>
    <dbReference type="NCBI Taxonomy" id="59557"/>
    <lineage>
        <taxon>Eukaryota</taxon>
        <taxon>Fungi</taxon>
        <taxon>Dikarya</taxon>
        <taxon>Ascomycota</taxon>
        <taxon>Pezizomycotina</taxon>
        <taxon>Pezizomycetes</taxon>
        <taxon>Pezizales</taxon>
        <taxon>Tuberaceae</taxon>
        <taxon>Tuber</taxon>
    </lineage>
</organism>
<protein>
    <recommendedName>
        <fullName evidence="4">Mediator complex subunit 15 KIX domain-containing protein</fullName>
    </recommendedName>
</protein>
<evidence type="ECO:0008006" key="4">
    <source>
        <dbReference type="Google" id="ProtNLM"/>
    </source>
</evidence>
<evidence type="ECO:0000313" key="3">
    <source>
        <dbReference type="Proteomes" id="UP001412239"/>
    </source>
</evidence>
<accession>A0A292PS85</accession>
<keyword evidence="3" id="KW-1185">Reference proteome</keyword>
<reference evidence="2" key="1">
    <citation type="submission" date="2015-10" db="EMBL/GenBank/DDBJ databases">
        <authorList>
            <person name="Regsiter A."/>
            <person name="william w."/>
        </authorList>
    </citation>
    <scope>NUCLEOTIDE SEQUENCE</scope>
    <source>
        <strain evidence="2">Montdore</strain>
    </source>
</reference>
<proteinExistence type="predicted"/>